<dbReference type="PANTHER" id="PTHR34387">
    <property type="entry name" value="SLR1258 PROTEIN"/>
    <property type="match status" value="1"/>
</dbReference>
<proteinExistence type="predicted"/>
<feature type="chain" id="PRO_5045528100" evidence="1">
    <location>
        <begin position="17"/>
        <end position="263"/>
    </location>
</feature>
<keyword evidence="3" id="KW-1185">Reference proteome</keyword>
<name>A0ABU1AZU9_9BACT</name>
<evidence type="ECO:0000313" key="3">
    <source>
        <dbReference type="Proteomes" id="UP001225316"/>
    </source>
</evidence>
<comment type="caution">
    <text evidence="2">The sequence shown here is derived from an EMBL/GenBank/DDBJ whole genome shotgun (WGS) entry which is preliminary data.</text>
</comment>
<organism evidence="2 3">
    <name type="scientific">Thalassobacterium maritimum</name>
    <dbReference type="NCBI Taxonomy" id="3041265"/>
    <lineage>
        <taxon>Bacteria</taxon>
        <taxon>Pseudomonadati</taxon>
        <taxon>Verrucomicrobiota</taxon>
        <taxon>Opitutia</taxon>
        <taxon>Puniceicoccales</taxon>
        <taxon>Coraliomargaritaceae</taxon>
        <taxon>Thalassobacterium</taxon>
    </lineage>
</organism>
<accession>A0ABU1AZU9</accession>
<dbReference type="Gene3D" id="3.30.110.170">
    <property type="entry name" value="Protein of unknown function (DUF541), domain 1"/>
    <property type="match status" value="1"/>
</dbReference>
<dbReference type="PANTHER" id="PTHR34387:SF2">
    <property type="entry name" value="SLR1258 PROTEIN"/>
    <property type="match status" value="1"/>
</dbReference>
<dbReference type="EMBL" id="JARXHW010000115">
    <property type="protein sequence ID" value="MDQ8209686.1"/>
    <property type="molecule type" value="Genomic_DNA"/>
</dbReference>
<dbReference type="InterPro" id="IPR007497">
    <property type="entry name" value="SIMPL/DUF541"/>
</dbReference>
<evidence type="ECO:0000256" key="1">
    <source>
        <dbReference type="SAM" id="SignalP"/>
    </source>
</evidence>
<dbReference type="InterPro" id="IPR052022">
    <property type="entry name" value="26kDa_periplasmic_antigen"/>
</dbReference>
<dbReference type="Proteomes" id="UP001225316">
    <property type="component" value="Unassembled WGS sequence"/>
</dbReference>
<dbReference type="Gene3D" id="3.30.70.2970">
    <property type="entry name" value="Protein of unknown function (DUF541), domain 2"/>
    <property type="match status" value="1"/>
</dbReference>
<gene>
    <name evidence="2" type="ORF">QEH52_19360</name>
</gene>
<keyword evidence="1" id="KW-0732">Signal</keyword>
<reference evidence="2 3" key="1">
    <citation type="submission" date="2023-04" db="EMBL/GenBank/DDBJ databases">
        <title>A novel bacteria isolated from coastal sediment.</title>
        <authorList>
            <person name="Liu X.-J."/>
            <person name="Du Z.-J."/>
        </authorList>
    </citation>
    <scope>NUCLEOTIDE SEQUENCE [LARGE SCALE GENOMIC DNA]</scope>
    <source>
        <strain evidence="2 3">SDUM461003</strain>
    </source>
</reference>
<sequence>MKFLLCLLLSACSLIADDLPEQPFVIVKGSGSVSHQPDIAVIYLSISNSSAGKTECLASIQENSSIILSTLKAFDVDKDDIDATDIRVNKKYSAVDPFSSSQPKEEKEVRFTTSRSFEINYRNLDEYSTLLKEIYLHEFVDVVDVSFDTSEKTKIEQEALSKAIKDSRQTAKFLAESYDTEIKGVFAISQQGFTRITELMVPSRHYDEQGITRSRIRLTGFRDSSSSSEEEPPFFVPSKIETTSNITVIYLIKDGSEPDGSGQ</sequence>
<evidence type="ECO:0000313" key="2">
    <source>
        <dbReference type="EMBL" id="MDQ8209686.1"/>
    </source>
</evidence>
<protein>
    <submittedName>
        <fullName evidence="2">SIMPL domain-containing protein</fullName>
    </submittedName>
</protein>
<dbReference type="Pfam" id="PF04402">
    <property type="entry name" value="SIMPL"/>
    <property type="match status" value="1"/>
</dbReference>
<feature type="signal peptide" evidence="1">
    <location>
        <begin position="1"/>
        <end position="16"/>
    </location>
</feature>